<comment type="caution">
    <text evidence="1">The sequence shown here is derived from an EMBL/GenBank/DDBJ whole genome shotgun (WGS) entry which is preliminary data.</text>
</comment>
<dbReference type="EMBL" id="JBHSAW010000025">
    <property type="protein sequence ID" value="MFC4097771.1"/>
    <property type="molecule type" value="Genomic_DNA"/>
</dbReference>
<sequence>MDCYIEGNLSASLFPDILEAASEVEILLYALEPNCYPKGNKSRKELVILTEKEVHQKKDCLIGSGFTDGEGNYSVKVPEEYMDEAICIDFKLLKAPRQKSTKHKPIQINVRTLKPVWRINDYGKVYKYNYSFPFEFWYRIRTLFDAWTIYGRINLTNPTNKELSGYKVIAMDVDWIKDDFLGEAITDLNGNFRIDYDSSDFKVTFLTPLINIETPIRAIPGPGVYFKVLDEYDTEVYVEDRKMGHSDTRKNIHRSYFVKLELNPVFASNPRKM</sequence>
<evidence type="ECO:0008006" key="3">
    <source>
        <dbReference type="Google" id="ProtNLM"/>
    </source>
</evidence>
<reference evidence="2" key="1">
    <citation type="journal article" date="2019" name="Int. J. Syst. Evol. Microbiol.">
        <title>The Global Catalogue of Microorganisms (GCM) 10K type strain sequencing project: providing services to taxonomists for standard genome sequencing and annotation.</title>
        <authorList>
            <consortium name="The Broad Institute Genomics Platform"/>
            <consortium name="The Broad Institute Genome Sequencing Center for Infectious Disease"/>
            <person name="Wu L."/>
            <person name="Ma J."/>
        </authorList>
    </citation>
    <scope>NUCLEOTIDE SEQUENCE [LARGE SCALE GENOMIC DNA]</scope>
    <source>
        <strain evidence="2">CECT 7477</strain>
    </source>
</reference>
<evidence type="ECO:0000313" key="2">
    <source>
        <dbReference type="Proteomes" id="UP001595814"/>
    </source>
</evidence>
<dbReference type="Proteomes" id="UP001595814">
    <property type="component" value="Unassembled WGS sequence"/>
</dbReference>
<dbReference type="RefSeq" id="WP_192463059.1">
    <property type="nucleotide sequence ID" value="NZ_JACYFJ010000005.1"/>
</dbReference>
<keyword evidence="2" id="KW-1185">Reference proteome</keyword>
<gene>
    <name evidence="1" type="ORF">ACFOUT_17935</name>
</gene>
<evidence type="ECO:0000313" key="1">
    <source>
        <dbReference type="EMBL" id="MFC4097771.1"/>
    </source>
</evidence>
<name>A0ABV8JVF6_9FLAO</name>
<proteinExistence type="predicted"/>
<protein>
    <recommendedName>
        <fullName evidence="3">Carboxypeptidase regulatory-like domain-containing protein</fullName>
    </recommendedName>
</protein>
<accession>A0ABV8JVF6</accession>
<organism evidence="1 2">
    <name type="scientific">Euzebyella saccharophila</name>
    <dbReference type="NCBI Taxonomy" id="679664"/>
    <lineage>
        <taxon>Bacteria</taxon>
        <taxon>Pseudomonadati</taxon>
        <taxon>Bacteroidota</taxon>
        <taxon>Flavobacteriia</taxon>
        <taxon>Flavobacteriales</taxon>
        <taxon>Flavobacteriaceae</taxon>
        <taxon>Euzebyella</taxon>
    </lineage>
</organism>